<name>A0ABR9K5N5_9ACTN</name>
<evidence type="ECO:0000313" key="2">
    <source>
        <dbReference type="Proteomes" id="UP000661607"/>
    </source>
</evidence>
<dbReference type="GO" id="GO:0016787">
    <property type="term" value="F:hydrolase activity"/>
    <property type="evidence" value="ECO:0007669"/>
    <property type="project" value="UniProtKB-KW"/>
</dbReference>
<keyword evidence="2" id="KW-1185">Reference proteome</keyword>
<organism evidence="1 2">
    <name type="scientific">Nonomuraea africana</name>
    <dbReference type="NCBI Taxonomy" id="46171"/>
    <lineage>
        <taxon>Bacteria</taxon>
        <taxon>Bacillati</taxon>
        <taxon>Actinomycetota</taxon>
        <taxon>Actinomycetes</taxon>
        <taxon>Streptosporangiales</taxon>
        <taxon>Streptosporangiaceae</taxon>
        <taxon>Nonomuraea</taxon>
    </lineage>
</organism>
<dbReference type="Gene3D" id="2.30.40.10">
    <property type="entry name" value="Urease, subunit C, domain 1"/>
    <property type="match status" value="1"/>
</dbReference>
<accession>A0ABR9K5N5</accession>
<sequence>MTTTLIHGVRLFDGDGVTPRADVVIRDHLIDRVTASDGEPEGTWDVLVDGAGHTLLPGLIDAHAHAHPGSLAQALRFGITTELDMFSVPRHFAPLRAQAAERDDVADVRTAGVGANAEGGHPAQFMREVFGEYPAVRGPQDAEAFVAGDPTADITDTRSIAAIWRRGVRQVAS</sequence>
<reference evidence="1 2" key="1">
    <citation type="submission" date="2020-10" db="EMBL/GenBank/DDBJ databases">
        <title>Sequencing the genomes of 1000 actinobacteria strains.</title>
        <authorList>
            <person name="Klenk H.-P."/>
        </authorList>
    </citation>
    <scope>NUCLEOTIDE SEQUENCE [LARGE SCALE GENOMIC DNA]</scope>
    <source>
        <strain evidence="1 2">DSM 43748</strain>
    </source>
</reference>
<evidence type="ECO:0000313" key="1">
    <source>
        <dbReference type="EMBL" id="MBE1557315.1"/>
    </source>
</evidence>
<dbReference type="SUPFAM" id="SSF51338">
    <property type="entry name" value="Composite domain of metallo-dependent hydrolases"/>
    <property type="match status" value="1"/>
</dbReference>
<proteinExistence type="predicted"/>
<comment type="caution">
    <text evidence="1">The sequence shown here is derived from an EMBL/GenBank/DDBJ whole genome shotgun (WGS) entry which is preliminary data.</text>
</comment>
<dbReference type="InterPro" id="IPR011059">
    <property type="entry name" value="Metal-dep_hydrolase_composite"/>
</dbReference>
<dbReference type="InterPro" id="IPR051781">
    <property type="entry name" value="Metallo-dep_Hydrolase"/>
</dbReference>
<dbReference type="EMBL" id="JADBEF010000001">
    <property type="protein sequence ID" value="MBE1557315.1"/>
    <property type="molecule type" value="Genomic_DNA"/>
</dbReference>
<protein>
    <submittedName>
        <fullName evidence="1">Cytosine/adenosine deaminase-related metal-dependent hydrolase</fullName>
    </submittedName>
</protein>
<dbReference type="PANTHER" id="PTHR43135:SF3">
    <property type="entry name" value="ALPHA-D-RIBOSE 1-METHYLPHOSPHONATE 5-TRIPHOSPHATE DIPHOSPHATASE"/>
    <property type="match status" value="1"/>
</dbReference>
<dbReference type="InterPro" id="IPR032466">
    <property type="entry name" value="Metal_Hydrolase"/>
</dbReference>
<dbReference type="PANTHER" id="PTHR43135">
    <property type="entry name" value="ALPHA-D-RIBOSE 1-METHYLPHOSPHONATE 5-TRIPHOSPHATE DIPHOSPHATASE"/>
    <property type="match status" value="1"/>
</dbReference>
<dbReference type="Proteomes" id="UP000661607">
    <property type="component" value="Unassembled WGS sequence"/>
</dbReference>
<dbReference type="RefSeq" id="WP_192772964.1">
    <property type="nucleotide sequence ID" value="NZ_BAAASY010000015.1"/>
</dbReference>
<dbReference type="SUPFAM" id="SSF51556">
    <property type="entry name" value="Metallo-dependent hydrolases"/>
    <property type="match status" value="1"/>
</dbReference>
<keyword evidence="1" id="KW-0378">Hydrolase</keyword>
<gene>
    <name evidence="1" type="ORF">H4W81_000094</name>
</gene>